<dbReference type="GO" id="GO:0005737">
    <property type="term" value="C:cytoplasm"/>
    <property type="evidence" value="ECO:0007669"/>
    <property type="project" value="TreeGrafter"/>
</dbReference>
<comment type="similarity">
    <text evidence="2">Belongs to the cytidine and deoxycytidylate deaminase family. ADAT3 subfamily.</text>
</comment>
<proteinExistence type="inferred from homology"/>
<feature type="domain" description="CMP/dCMP-type deaminase" evidence="4">
    <location>
        <begin position="305"/>
        <end position="431"/>
    </location>
</feature>
<organism evidence="5 6">
    <name type="scientific">Lentinula guzmanii</name>
    <dbReference type="NCBI Taxonomy" id="2804957"/>
    <lineage>
        <taxon>Eukaryota</taxon>
        <taxon>Fungi</taxon>
        <taxon>Dikarya</taxon>
        <taxon>Basidiomycota</taxon>
        <taxon>Agaricomycotina</taxon>
        <taxon>Agaricomycetes</taxon>
        <taxon>Agaricomycetidae</taxon>
        <taxon>Agaricales</taxon>
        <taxon>Marasmiineae</taxon>
        <taxon>Omphalotaceae</taxon>
        <taxon>Lentinula</taxon>
    </lineage>
</organism>
<protein>
    <submittedName>
        <fullName evidence="5">Cytidine deaminase-like protein</fullName>
    </submittedName>
</protein>
<evidence type="ECO:0000256" key="1">
    <source>
        <dbReference type="ARBA" id="ARBA00022694"/>
    </source>
</evidence>
<comment type="caution">
    <text evidence="5">The sequence shown here is derived from an EMBL/GenBank/DDBJ whole genome shotgun (WGS) entry which is preliminary data.</text>
</comment>
<dbReference type="AlphaFoldDB" id="A0AA38JFZ0"/>
<dbReference type="PANTHER" id="PTHR11079">
    <property type="entry name" value="CYTOSINE DEAMINASE FAMILY MEMBER"/>
    <property type="match status" value="1"/>
</dbReference>
<feature type="domain" description="SET" evidence="3">
    <location>
        <begin position="14"/>
        <end position="122"/>
    </location>
</feature>
<dbReference type="CDD" id="cd10540">
    <property type="entry name" value="SET_SpSet7-like"/>
    <property type="match status" value="1"/>
</dbReference>
<dbReference type="InterPro" id="IPR001214">
    <property type="entry name" value="SET_dom"/>
</dbReference>
<sequence length="465" mass="52082">MSFTAPGPERLNSSDCRIRYSEDKSKGVYASQKIQRNTVIEISPVLFVGIAEYEQHGNFDALDHHTYKWKDGRMAVALGLGSLFNHSNTPNVSYTLDPRTDSIRYETARDIYPDEELCIFYDHKVWFDPVGEAIIAIDPEPQAGCEGLSTIGNDDIDQEMPLNTDNPDEIVHELYLPFKILKPSPEEEDQNSIRTVLAWVVDVPEPRHLATLLKWLKSYGLDDPNLGHLKRVRKKDDRTTLLLSIDPTPPQLPVELELASPFQIPVPSSPALTLTSLSLESTFWPTFYAPKRKGEIETWSCGRVAWAREAMEVVITEALKSQSEGELPISAYMPASYGDEDDKKSAVSHDTRTSTSHPLRHAVLNLIRQVANLDLGHPNSSSENGSHYLLTGKTVFLSHEPCVMCSMALLHSRVKQIFYLNPMSRTGGCGGATCLPMVHGVNHRFEIFIWKQTVSKLAINEVLDA</sequence>
<reference evidence="5" key="1">
    <citation type="submission" date="2022-08" db="EMBL/GenBank/DDBJ databases">
        <authorList>
            <consortium name="DOE Joint Genome Institute"/>
            <person name="Min B."/>
            <person name="Sierra-Patev S."/>
            <person name="Naranjo-Ortiz M."/>
            <person name="Looney B."/>
            <person name="Konkel Z."/>
            <person name="Slot J.C."/>
            <person name="Sakamoto Y."/>
            <person name="Steenwyk J.L."/>
            <person name="Rokas A."/>
            <person name="Carro J."/>
            <person name="Camarero S."/>
            <person name="Ferreira P."/>
            <person name="Molpeceres G."/>
            <person name="Ruiz-duenas F.J."/>
            <person name="Serrano A."/>
            <person name="Henrissat B."/>
            <person name="Drula E."/>
            <person name="Hughes K.W."/>
            <person name="Mata J.L."/>
            <person name="Ishikawa N.K."/>
            <person name="Vargas-Isla R."/>
            <person name="Ushijima S."/>
            <person name="Smith C.A."/>
            <person name="Ahrendt S."/>
            <person name="Andreopoulos W."/>
            <person name="He G."/>
            <person name="LaButti K."/>
            <person name="Lipzen A."/>
            <person name="Ng V."/>
            <person name="Riley R."/>
            <person name="Sandor L."/>
            <person name="Barry K."/>
            <person name="Martinez A.T."/>
            <person name="Xiao Y."/>
            <person name="Gibbons J.G."/>
            <person name="Terashima K."/>
            <person name="Hibbett D.S."/>
            <person name="Grigoriev I.V."/>
        </authorList>
    </citation>
    <scope>NUCLEOTIDE SEQUENCE</scope>
    <source>
        <strain evidence="5">ET3784</strain>
    </source>
</reference>
<evidence type="ECO:0000313" key="5">
    <source>
        <dbReference type="EMBL" id="KAJ3731037.1"/>
    </source>
</evidence>
<dbReference type="EMBL" id="JANVFO010000033">
    <property type="protein sequence ID" value="KAJ3731037.1"/>
    <property type="molecule type" value="Genomic_DNA"/>
</dbReference>
<dbReference type="InterPro" id="IPR002125">
    <property type="entry name" value="CMP_dCMP_dom"/>
</dbReference>
<name>A0AA38JFZ0_9AGAR</name>
<keyword evidence="1" id="KW-0819">tRNA processing</keyword>
<evidence type="ECO:0000259" key="4">
    <source>
        <dbReference type="PROSITE" id="PS51747"/>
    </source>
</evidence>
<dbReference type="PROSITE" id="PS50280">
    <property type="entry name" value="SET"/>
    <property type="match status" value="1"/>
</dbReference>
<gene>
    <name evidence="5" type="ORF">DFJ43DRAFT_1120861</name>
</gene>
<accession>A0AA38JFZ0</accession>
<dbReference type="Pfam" id="PF00856">
    <property type="entry name" value="SET"/>
    <property type="match status" value="1"/>
</dbReference>
<dbReference type="InterPro" id="IPR046341">
    <property type="entry name" value="SET_dom_sf"/>
</dbReference>
<dbReference type="CDD" id="cd01285">
    <property type="entry name" value="nucleoside_deaminase"/>
    <property type="match status" value="1"/>
</dbReference>
<dbReference type="GO" id="GO:0005634">
    <property type="term" value="C:nucleus"/>
    <property type="evidence" value="ECO:0007669"/>
    <property type="project" value="TreeGrafter"/>
</dbReference>
<dbReference type="Pfam" id="PF00383">
    <property type="entry name" value="dCMP_cyt_deam_1"/>
    <property type="match status" value="1"/>
</dbReference>
<dbReference type="SUPFAM" id="SSF82199">
    <property type="entry name" value="SET domain"/>
    <property type="match status" value="1"/>
</dbReference>
<dbReference type="GO" id="GO:0052717">
    <property type="term" value="F:tRNA-specific adenosine-34 deaminase activity"/>
    <property type="evidence" value="ECO:0007669"/>
    <property type="project" value="TreeGrafter"/>
</dbReference>
<evidence type="ECO:0000313" key="6">
    <source>
        <dbReference type="Proteomes" id="UP001176059"/>
    </source>
</evidence>
<dbReference type="SMART" id="SM00317">
    <property type="entry name" value="SET"/>
    <property type="match status" value="1"/>
</dbReference>
<dbReference type="InterPro" id="IPR016193">
    <property type="entry name" value="Cytidine_deaminase-like"/>
</dbReference>
<evidence type="ECO:0000259" key="3">
    <source>
        <dbReference type="PROSITE" id="PS50280"/>
    </source>
</evidence>
<dbReference type="Proteomes" id="UP001176059">
    <property type="component" value="Unassembled WGS sequence"/>
</dbReference>
<keyword evidence="6" id="KW-1185">Reference proteome</keyword>
<evidence type="ECO:0000256" key="2">
    <source>
        <dbReference type="ARBA" id="ARBA00038160"/>
    </source>
</evidence>
<dbReference type="GO" id="GO:0008033">
    <property type="term" value="P:tRNA processing"/>
    <property type="evidence" value="ECO:0007669"/>
    <property type="project" value="UniProtKB-KW"/>
</dbReference>
<reference evidence="5" key="2">
    <citation type="journal article" date="2023" name="Proc. Natl. Acad. Sci. U.S.A.">
        <title>A global phylogenomic analysis of the shiitake genus Lentinula.</title>
        <authorList>
            <person name="Sierra-Patev S."/>
            <person name="Min B."/>
            <person name="Naranjo-Ortiz M."/>
            <person name="Looney B."/>
            <person name="Konkel Z."/>
            <person name="Slot J.C."/>
            <person name="Sakamoto Y."/>
            <person name="Steenwyk J.L."/>
            <person name="Rokas A."/>
            <person name="Carro J."/>
            <person name="Camarero S."/>
            <person name="Ferreira P."/>
            <person name="Molpeceres G."/>
            <person name="Ruiz-Duenas F.J."/>
            <person name="Serrano A."/>
            <person name="Henrissat B."/>
            <person name="Drula E."/>
            <person name="Hughes K.W."/>
            <person name="Mata J.L."/>
            <person name="Ishikawa N.K."/>
            <person name="Vargas-Isla R."/>
            <person name="Ushijima S."/>
            <person name="Smith C.A."/>
            <person name="Donoghue J."/>
            <person name="Ahrendt S."/>
            <person name="Andreopoulos W."/>
            <person name="He G."/>
            <person name="LaButti K."/>
            <person name="Lipzen A."/>
            <person name="Ng V."/>
            <person name="Riley R."/>
            <person name="Sandor L."/>
            <person name="Barry K."/>
            <person name="Martinez A.T."/>
            <person name="Xiao Y."/>
            <person name="Gibbons J.G."/>
            <person name="Terashima K."/>
            <person name="Grigoriev I.V."/>
            <person name="Hibbett D."/>
        </authorList>
    </citation>
    <scope>NUCLEOTIDE SEQUENCE</scope>
    <source>
        <strain evidence="5">ET3784</strain>
    </source>
</reference>
<dbReference type="Gene3D" id="2.170.270.10">
    <property type="entry name" value="SET domain"/>
    <property type="match status" value="1"/>
</dbReference>
<dbReference type="SUPFAM" id="SSF53927">
    <property type="entry name" value="Cytidine deaminase-like"/>
    <property type="match status" value="1"/>
</dbReference>
<dbReference type="Gene3D" id="3.40.140.10">
    <property type="entry name" value="Cytidine Deaminase, domain 2"/>
    <property type="match status" value="1"/>
</dbReference>
<dbReference type="PANTHER" id="PTHR11079:SF156">
    <property type="entry name" value="INACTIVE TRNA-SPECIFIC ADENOSINE DEAMINASE-LIKE PROTEIN 3-RELATED"/>
    <property type="match status" value="1"/>
</dbReference>
<dbReference type="PROSITE" id="PS51747">
    <property type="entry name" value="CYT_DCMP_DEAMINASES_2"/>
    <property type="match status" value="1"/>
</dbReference>